<evidence type="ECO:0000256" key="1">
    <source>
        <dbReference type="SAM" id="MobiDB-lite"/>
    </source>
</evidence>
<feature type="signal peptide" evidence="2">
    <location>
        <begin position="1"/>
        <end position="24"/>
    </location>
</feature>
<evidence type="ECO:0000313" key="3">
    <source>
        <dbReference type="EMBL" id="SPO22449.1"/>
    </source>
</evidence>
<dbReference type="EMBL" id="OOIN01000004">
    <property type="protein sequence ID" value="SPO22449.1"/>
    <property type="molecule type" value="Genomic_DNA"/>
</dbReference>
<name>A0A5C3DZB2_9BASI</name>
<protein>
    <recommendedName>
        <fullName evidence="5">Effector family protein Eff1</fullName>
    </recommendedName>
</protein>
<feature type="chain" id="PRO_5022737407" description="Effector family protein Eff1" evidence="2">
    <location>
        <begin position="25"/>
        <end position="356"/>
    </location>
</feature>
<sequence length="356" mass="39084">MIRPNLHHLLLLLHVAISLHSVGAPSPPKIDPDWLEKFLEMDWEQGSKIEVETHQHGGNSHQSMSHLAGDMYIPAQSVVAPHQNALLHQSLASLRQDGREPSITSALRDPATSQPQLGASHGQQALHLPGLPSFDTNTASFHTSITPDIGGEPSTSFVPASGSLHPVSSYGTPSGVSGQPEVHVHSPAIPLQVSAASAIPGEGLPYVLRMSDTCVYQPSDKLMDEMFDYLLPSQPKLPAGMRRIPDELIRFGFQQDTKHYFRAGTKVYVVQLPSQLVFIRFFPKEKFAQQALFSQIMTIWSGEVNDGSSLLTLRGAWSVAAWLPDSVIRMPTVLPCFIKMEIFSDRMSGYAVVRKD</sequence>
<gene>
    <name evidence="3" type="ORF">UTRI_01127</name>
</gene>
<keyword evidence="4" id="KW-1185">Reference proteome</keyword>
<reference evidence="3 4" key="1">
    <citation type="submission" date="2018-03" db="EMBL/GenBank/DDBJ databases">
        <authorList>
            <person name="Guldener U."/>
        </authorList>
    </citation>
    <scope>NUCLEOTIDE SEQUENCE [LARGE SCALE GENOMIC DNA]</scope>
    <source>
        <strain evidence="3 4">NBRC100155</strain>
    </source>
</reference>
<evidence type="ECO:0008006" key="5">
    <source>
        <dbReference type="Google" id="ProtNLM"/>
    </source>
</evidence>
<accession>A0A5C3DZB2</accession>
<evidence type="ECO:0000256" key="2">
    <source>
        <dbReference type="SAM" id="SignalP"/>
    </source>
</evidence>
<feature type="region of interest" description="Disordered" evidence="1">
    <location>
        <begin position="97"/>
        <end position="125"/>
    </location>
</feature>
<dbReference type="Proteomes" id="UP000324022">
    <property type="component" value="Unassembled WGS sequence"/>
</dbReference>
<organism evidence="3 4">
    <name type="scientific">Ustilago trichophora</name>
    <dbReference type="NCBI Taxonomy" id="86804"/>
    <lineage>
        <taxon>Eukaryota</taxon>
        <taxon>Fungi</taxon>
        <taxon>Dikarya</taxon>
        <taxon>Basidiomycota</taxon>
        <taxon>Ustilaginomycotina</taxon>
        <taxon>Ustilaginomycetes</taxon>
        <taxon>Ustilaginales</taxon>
        <taxon>Ustilaginaceae</taxon>
        <taxon>Ustilago</taxon>
    </lineage>
</organism>
<dbReference type="OrthoDB" id="10515920at2759"/>
<feature type="compositionally biased region" description="Polar residues" evidence="1">
    <location>
        <begin position="111"/>
        <end position="123"/>
    </location>
</feature>
<keyword evidence="2" id="KW-0732">Signal</keyword>
<evidence type="ECO:0000313" key="4">
    <source>
        <dbReference type="Proteomes" id="UP000324022"/>
    </source>
</evidence>
<dbReference type="AlphaFoldDB" id="A0A5C3DZB2"/>
<proteinExistence type="predicted"/>